<dbReference type="SUPFAM" id="SSF81464">
    <property type="entry name" value="Cytochrome c oxidase subunit II-like, transmembrane region"/>
    <property type="match status" value="1"/>
</dbReference>
<dbReference type="InterPro" id="IPR002429">
    <property type="entry name" value="CcO_II-like_C"/>
</dbReference>
<dbReference type="PROSITE" id="PS00078">
    <property type="entry name" value="COX2"/>
    <property type="match status" value="1"/>
</dbReference>
<dbReference type="PANTHER" id="PTHR22888:SF9">
    <property type="entry name" value="CYTOCHROME C OXIDASE SUBUNIT 2"/>
    <property type="match status" value="1"/>
</dbReference>
<evidence type="ECO:0000256" key="12">
    <source>
        <dbReference type="ARBA" id="ARBA00024688"/>
    </source>
</evidence>
<keyword evidence="3 14" id="KW-0813">Transport</keyword>
<feature type="chain" id="PRO_5011765078" description="Cytochrome c oxidase subunit 2" evidence="17">
    <location>
        <begin position="25"/>
        <end position="295"/>
    </location>
</feature>
<evidence type="ECO:0000256" key="6">
    <source>
        <dbReference type="ARBA" id="ARBA00022723"/>
    </source>
</evidence>
<evidence type="ECO:0000256" key="14">
    <source>
        <dbReference type="RuleBase" id="RU000456"/>
    </source>
</evidence>
<accession>A0A1H2VRX4</accession>
<keyword evidence="4 14" id="KW-0679">Respiratory chain</keyword>
<sequence>MRLRTMASALGGLAALLAAPAAFGQDLELKGIPHPGGTGFQVAATEVARDLHWLEGFLLVIITVITLFVTALLAYVVFRYNEKSNKTPATFTHNSLVEVVWTVVPIVILVVIAIPSLQLLNKQMVIPDADVTIKATGNQWYWSYEYPDSEFAFDSYMVAPGYKDFDTAMAEAGDEIEAAGVTRETWLLQTDTAVVVPVGKVVRLQVTGADVIHSWAMPAFGVKIDAVPGRLNETWFQVDEPGVYFGQCSELCGKDHAYMPIMVHAVPQAEYEAWLAKTAEMYAGVIPSVDVAALQ</sequence>
<feature type="domain" description="Cytochrome oxidase subunit II transmembrane region profile" evidence="19">
    <location>
        <begin position="32"/>
        <end position="127"/>
    </location>
</feature>
<evidence type="ECO:0000256" key="10">
    <source>
        <dbReference type="ARBA" id="ARBA00023008"/>
    </source>
</evidence>
<dbReference type="InterPro" id="IPR008972">
    <property type="entry name" value="Cupredoxin"/>
</dbReference>
<keyword evidence="9 16" id="KW-1133">Transmembrane helix</keyword>
<reference evidence="20 21" key="1">
    <citation type="submission" date="2016-10" db="EMBL/GenBank/DDBJ databases">
        <authorList>
            <person name="de Groot N.N."/>
        </authorList>
    </citation>
    <scope>NUCLEOTIDE SEQUENCE [LARGE SCALE GENOMIC DNA]</scope>
    <source>
        <strain evidence="20 21">DSM 17890</strain>
    </source>
</reference>
<dbReference type="InterPro" id="IPR036257">
    <property type="entry name" value="Cyt_c_oxidase_su2_TM_sf"/>
</dbReference>
<dbReference type="PANTHER" id="PTHR22888">
    <property type="entry name" value="CYTOCHROME C OXIDASE, SUBUNIT II"/>
    <property type="match status" value="1"/>
</dbReference>
<dbReference type="OrthoDB" id="9781261at2"/>
<dbReference type="InterPro" id="IPR014222">
    <property type="entry name" value="Cyt_c_oxidase_su2"/>
</dbReference>
<evidence type="ECO:0000313" key="20">
    <source>
        <dbReference type="EMBL" id="SDW70609.1"/>
    </source>
</evidence>
<dbReference type="InterPro" id="IPR001505">
    <property type="entry name" value="Copper_CuA"/>
</dbReference>
<evidence type="ECO:0000256" key="2">
    <source>
        <dbReference type="ARBA" id="ARBA00007866"/>
    </source>
</evidence>
<dbReference type="Gene3D" id="1.10.287.90">
    <property type="match status" value="1"/>
</dbReference>
<evidence type="ECO:0000256" key="4">
    <source>
        <dbReference type="ARBA" id="ARBA00022660"/>
    </source>
</evidence>
<comment type="subcellular location">
    <subcellularLocation>
        <location evidence="14">Cell membrane</location>
        <topology evidence="14">Multi-pass membrane protein</topology>
    </subcellularLocation>
    <subcellularLocation>
        <location evidence="1">Membrane</location>
        <topology evidence="1">Multi-pass membrane protein</topology>
    </subcellularLocation>
</comment>
<evidence type="ECO:0000256" key="1">
    <source>
        <dbReference type="ARBA" id="ARBA00004141"/>
    </source>
</evidence>
<comment type="similarity">
    <text evidence="2 14">Belongs to the cytochrome c oxidase subunit 2 family.</text>
</comment>
<dbReference type="InterPro" id="IPR045187">
    <property type="entry name" value="CcO_II"/>
</dbReference>
<keyword evidence="8 14" id="KW-0249">Electron transport</keyword>
<dbReference type="PRINTS" id="PR01166">
    <property type="entry name" value="CYCOXIDASEII"/>
</dbReference>
<dbReference type="Pfam" id="PF02790">
    <property type="entry name" value="COX2_TM"/>
    <property type="match status" value="1"/>
</dbReference>
<feature type="signal peptide" evidence="17">
    <location>
        <begin position="1"/>
        <end position="24"/>
    </location>
</feature>
<dbReference type="Gene3D" id="2.60.40.420">
    <property type="entry name" value="Cupredoxins - blue copper proteins"/>
    <property type="match status" value="1"/>
</dbReference>
<dbReference type="GO" id="GO:0005507">
    <property type="term" value="F:copper ion binding"/>
    <property type="evidence" value="ECO:0007669"/>
    <property type="project" value="InterPro"/>
</dbReference>
<dbReference type="GO" id="GO:0042773">
    <property type="term" value="P:ATP synthesis coupled electron transport"/>
    <property type="evidence" value="ECO:0007669"/>
    <property type="project" value="TreeGrafter"/>
</dbReference>
<feature type="transmembrane region" description="Helical" evidence="16">
    <location>
        <begin position="57"/>
        <end position="78"/>
    </location>
</feature>
<comment type="cofactor">
    <cofactor evidence="15">
        <name>Cu cation</name>
        <dbReference type="ChEBI" id="CHEBI:23378"/>
    </cofactor>
    <text evidence="15">Binds a copper A center.</text>
</comment>
<keyword evidence="5 14" id="KW-0812">Transmembrane</keyword>
<evidence type="ECO:0000256" key="7">
    <source>
        <dbReference type="ARBA" id="ARBA00022967"/>
    </source>
</evidence>
<dbReference type="RefSeq" id="WP_092680422.1">
    <property type="nucleotide sequence ID" value="NZ_FNMZ01000002.1"/>
</dbReference>
<keyword evidence="6 15" id="KW-0479">Metal-binding</keyword>
<dbReference type="Pfam" id="PF00116">
    <property type="entry name" value="COX2"/>
    <property type="match status" value="1"/>
</dbReference>
<dbReference type="Proteomes" id="UP000199118">
    <property type="component" value="Unassembled WGS sequence"/>
</dbReference>
<evidence type="ECO:0000259" key="19">
    <source>
        <dbReference type="PROSITE" id="PS50999"/>
    </source>
</evidence>
<feature type="transmembrane region" description="Helical" evidence="16">
    <location>
        <begin position="99"/>
        <end position="120"/>
    </location>
</feature>
<dbReference type="PROSITE" id="PS50999">
    <property type="entry name" value="COX2_TM"/>
    <property type="match status" value="1"/>
</dbReference>
<dbReference type="AlphaFoldDB" id="A0A1H2VRX4"/>
<keyword evidence="11 16" id="KW-0472">Membrane</keyword>
<evidence type="ECO:0000256" key="16">
    <source>
        <dbReference type="SAM" id="Phobius"/>
    </source>
</evidence>
<dbReference type="EMBL" id="FNMZ01000002">
    <property type="protein sequence ID" value="SDW70609.1"/>
    <property type="molecule type" value="Genomic_DNA"/>
</dbReference>
<evidence type="ECO:0000256" key="9">
    <source>
        <dbReference type="ARBA" id="ARBA00022989"/>
    </source>
</evidence>
<comment type="function">
    <text evidence="12 15">Subunits I and II form the functional core of the enzyme complex. Electrons originating in cytochrome c are transferred via heme a and Cu(A) to the binuclear center formed by heme a3 and Cu(B).</text>
</comment>
<evidence type="ECO:0000256" key="8">
    <source>
        <dbReference type="ARBA" id="ARBA00022982"/>
    </source>
</evidence>
<keyword evidence="7" id="KW-1278">Translocase</keyword>
<gene>
    <name evidence="20" type="ORF">SAMN05444336_102144</name>
</gene>
<dbReference type="GO" id="GO:0004129">
    <property type="term" value="F:cytochrome-c oxidase activity"/>
    <property type="evidence" value="ECO:0007669"/>
    <property type="project" value="UniProtKB-EC"/>
</dbReference>
<evidence type="ECO:0000256" key="5">
    <source>
        <dbReference type="ARBA" id="ARBA00022692"/>
    </source>
</evidence>
<comment type="catalytic activity">
    <reaction evidence="13 15">
        <text>4 Fe(II)-[cytochrome c] + O2 + 8 H(+)(in) = 4 Fe(III)-[cytochrome c] + 2 H2O + 4 H(+)(out)</text>
        <dbReference type="Rhea" id="RHEA:11436"/>
        <dbReference type="Rhea" id="RHEA-COMP:10350"/>
        <dbReference type="Rhea" id="RHEA-COMP:14399"/>
        <dbReference type="ChEBI" id="CHEBI:15377"/>
        <dbReference type="ChEBI" id="CHEBI:15378"/>
        <dbReference type="ChEBI" id="CHEBI:15379"/>
        <dbReference type="ChEBI" id="CHEBI:29033"/>
        <dbReference type="ChEBI" id="CHEBI:29034"/>
        <dbReference type="EC" id="7.1.1.9"/>
    </reaction>
</comment>
<keyword evidence="17" id="KW-0732">Signal</keyword>
<dbReference type="STRING" id="356660.SAMN05444336_102144"/>
<keyword evidence="21" id="KW-1185">Reference proteome</keyword>
<feature type="domain" description="Cytochrome oxidase subunit II copper A binding" evidence="18">
    <location>
        <begin position="128"/>
        <end position="277"/>
    </location>
</feature>
<dbReference type="GO" id="GO:0005886">
    <property type="term" value="C:plasma membrane"/>
    <property type="evidence" value="ECO:0007669"/>
    <property type="project" value="UniProtKB-SubCell"/>
</dbReference>
<evidence type="ECO:0000256" key="15">
    <source>
        <dbReference type="RuleBase" id="RU004024"/>
    </source>
</evidence>
<dbReference type="InterPro" id="IPR011759">
    <property type="entry name" value="Cyt_c_oxidase_su2_TM_dom"/>
</dbReference>
<evidence type="ECO:0000256" key="13">
    <source>
        <dbReference type="ARBA" id="ARBA00047816"/>
    </source>
</evidence>
<evidence type="ECO:0000256" key="17">
    <source>
        <dbReference type="SAM" id="SignalP"/>
    </source>
</evidence>
<dbReference type="PROSITE" id="PS50857">
    <property type="entry name" value="COX2_CUA"/>
    <property type="match status" value="1"/>
</dbReference>
<evidence type="ECO:0000313" key="21">
    <source>
        <dbReference type="Proteomes" id="UP000199118"/>
    </source>
</evidence>
<protein>
    <recommendedName>
        <fullName evidence="15">Cytochrome c oxidase subunit 2</fullName>
        <ecNumber evidence="15">7.1.1.9</ecNumber>
    </recommendedName>
</protein>
<evidence type="ECO:0000256" key="3">
    <source>
        <dbReference type="ARBA" id="ARBA00022448"/>
    </source>
</evidence>
<dbReference type="SUPFAM" id="SSF49503">
    <property type="entry name" value="Cupredoxins"/>
    <property type="match status" value="1"/>
</dbReference>
<name>A0A1H2VRX4_9RHOB</name>
<dbReference type="EC" id="7.1.1.9" evidence="15"/>
<evidence type="ECO:0000256" key="11">
    <source>
        <dbReference type="ARBA" id="ARBA00023136"/>
    </source>
</evidence>
<keyword evidence="10 15" id="KW-0186">Copper</keyword>
<organism evidence="20 21">
    <name type="scientific">Albimonas donghaensis</name>
    <dbReference type="NCBI Taxonomy" id="356660"/>
    <lineage>
        <taxon>Bacteria</taxon>
        <taxon>Pseudomonadati</taxon>
        <taxon>Pseudomonadota</taxon>
        <taxon>Alphaproteobacteria</taxon>
        <taxon>Rhodobacterales</taxon>
        <taxon>Paracoccaceae</taxon>
        <taxon>Albimonas</taxon>
    </lineage>
</organism>
<proteinExistence type="inferred from homology"/>
<dbReference type="GO" id="GO:0016491">
    <property type="term" value="F:oxidoreductase activity"/>
    <property type="evidence" value="ECO:0007669"/>
    <property type="project" value="InterPro"/>
</dbReference>
<evidence type="ECO:0000259" key="18">
    <source>
        <dbReference type="PROSITE" id="PS50857"/>
    </source>
</evidence>
<dbReference type="NCBIfam" id="TIGR02866">
    <property type="entry name" value="CoxB"/>
    <property type="match status" value="1"/>
</dbReference>